<sequence>MQLMDAAVAKTDQTGWFKQTGWPEHFAGRNLAHLAHQAQLPNRGERRKKKIDYMKDARELFCWQGSQRLRAMQLWDALEGGD</sequence>
<dbReference type="Proteomes" id="UP000800082">
    <property type="component" value="Unassembled WGS sequence"/>
</dbReference>
<reference evidence="1" key="1">
    <citation type="journal article" date="2020" name="Stud. Mycol.">
        <title>101 Dothideomycetes genomes: a test case for predicting lifestyles and emergence of pathogens.</title>
        <authorList>
            <person name="Haridas S."/>
            <person name="Albert R."/>
            <person name="Binder M."/>
            <person name="Bloem J."/>
            <person name="Labutti K."/>
            <person name="Salamov A."/>
            <person name="Andreopoulos B."/>
            <person name="Baker S."/>
            <person name="Barry K."/>
            <person name="Bills G."/>
            <person name="Bluhm B."/>
            <person name="Cannon C."/>
            <person name="Castanera R."/>
            <person name="Culley D."/>
            <person name="Daum C."/>
            <person name="Ezra D."/>
            <person name="Gonzalez J."/>
            <person name="Henrissat B."/>
            <person name="Kuo A."/>
            <person name="Liang C."/>
            <person name="Lipzen A."/>
            <person name="Lutzoni F."/>
            <person name="Magnuson J."/>
            <person name="Mondo S."/>
            <person name="Nolan M."/>
            <person name="Ohm R."/>
            <person name="Pangilinan J."/>
            <person name="Park H.-J."/>
            <person name="Ramirez L."/>
            <person name="Alfaro M."/>
            <person name="Sun H."/>
            <person name="Tritt A."/>
            <person name="Yoshinaga Y."/>
            <person name="Zwiers L.-H."/>
            <person name="Turgeon B."/>
            <person name="Goodwin S."/>
            <person name="Spatafora J."/>
            <person name="Crous P."/>
            <person name="Grigoriev I."/>
        </authorList>
    </citation>
    <scope>NUCLEOTIDE SEQUENCE</scope>
    <source>
        <strain evidence="1">CBS 183.55</strain>
    </source>
</reference>
<organism evidence="1 2">
    <name type="scientific">Didymella exigua CBS 183.55</name>
    <dbReference type="NCBI Taxonomy" id="1150837"/>
    <lineage>
        <taxon>Eukaryota</taxon>
        <taxon>Fungi</taxon>
        <taxon>Dikarya</taxon>
        <taxon>Ascomycota</taxon>
        <taxon>Pezizomycotina</taxon>
        <taxon>Dothideomycetes</taxon>
        <taxon>Pleosporomycetidae</taxon>
        <taxon>Pleosporales</taxon>
        <taxon>Pleosporineae</taxon>
        <taxon>Didymellaceae</taxon>
        <taxon>Didymella</taxon>
    </lineage>
</organism>
<dbReference type="RefSeq" id="XP_033442397.1">
    <property type="nucleotide sequence ID" value="XM_033587165.1"/>
</dbReference>
<dbReference type="OrthoDB" id="3796472at2759"/>
<gene>
    <name evidence="1" type="ORF">M421DRAFT_10805</name>
</gene>
<proteinExistence type="predicted"/>
<keyword evidence="2" id="KW-1185">Reference proteome</keyword>
<dbReference type="GeneID" id="54344811"/>
<name>A0A6A5R3D1_9PLEO</name>
<evidence type="ECO:0000313" key="1">
    <source>
        <dbReference type="EMBL" id="KAF1922143.1"/>
    </source>
</evidence>
<protein>
    <submittedName>
        <fullName evidence="1">Uncharacterized protein</fullName>
    </submittedName>
</protein>
<accession>A0A6A5R3D1</accession>
<dbReference type="EMBL" id="ML979092">
    <property type="protein sequence ID" value="KAF1922143.1"/>
    <property type="molecule type" value="Genomic_DNA"/>
</dbReference>
<dbReference type="AlphaFoldDB" id="A0A6A5R3D1"/>
<evidence type="ECO:0000313" key="2">
    <source>
        <dbReference type="Proteomes" id="UP000800082"/>
    </source>
</evidence>